<reference evidence="1 2" key="1">
    <citation type="submission" date="2020-08" db="EMBL/GenBank/DDBJ databases">
        <title>Genomic Encyclopedia of Type Strains, Phase IV (KMG-IV): sequencing the most valuable type-strain genomes for metagenomic binning, comparative biology and taxonomic classification.</title>
        <authorList>
            <person name="Goeker M."/>
        </authorList>
    </citation>
    <scope>NUCLEOTIDE SEQUENCE [LARGE SCALE GENOMIC DNA]</scope>
    <source>
        <strain evidence="1 2">DSM 101730</strain>
    </source>
</reference>
<accession>A0A840SV94</accession>
<evidence type="ECO:0000313" key="2">
    <source>
        <dbReference type="Proteomes" id="UP000549457"/>
    </source>
</evidence>
<dbReference type="Proteomes" id="UP000549457">
    <property type="component" value="Unassembled WGS sequence"/>
</dbReference>
<organism evidence="1 2">
    <name type="scientific">Amaricoccus macauensis</name>
    <dbReference type="NCBI Taxonomy" id="57001"/>
    <lineage>
        <taxon>Bacteria</taxon>
        <taxon>Pseudomonadati</taxon>
        <taxon>Pseudomonadota</taxon>
        <taxon>Alphaproteobacteria</taxon>
        <taxon>Rhodobacterales</taxon>
        <taxon>Paracoccaceae</taxon>
        <taxon>Amaricoccus</taxon>
    </lineage>
</organism>
<sequence length="32" mass="3229">MSAGPAARFVCHDATGTSVLRAVVLIASIAKD</sequence>
<evidence type="ECO:0000313" key="1">
    <source>
        <dbReference type="EMBL" id="MBB5223062.1"/>
    </source>
</evidence>
<protein>
    <submittedName>
        <fullName evidence="1">Uncharacterized protein</fullName>
    </submittedName>
</protein>
<keyword evidence="2" id="KW-1185">Reference proteome</keyword>
<dbReference type="EMBL" id="JACHFM010000003">
    <property type="protein sequence ID" value="MBB5223062.1"/>
    <property type="molecule type" value="Genomic_DNA"/>
</dbReference>
<proteinExistence type="predicted"/>
<name>A0A840SV94_9RHOB</name>
<dbReference type="AlphaFoldDB" id="A0A840SV94"/>
<comment type="caution">
    <text evidence="1">The sequence shown here is derived from an EMBL/GenBank/DDBJ whole genome shotgun (WGS) entry which is preliminary data.</text>
</comment>
<gene>
    <name evidence="1" type="ORF">HNP73_003009</name>
</gene>